<dbReference type="EMBL" id="AP035884">
    <property type="protein sequence ID" value="BFP56994.1"/>
    <property type="molecule type" value="Genomic_DNA"/>
</dbReference>
<reference evidence="6" key="1">
    <citation type="submission" date="2024-07" db="EMBL/GenBank/DDBJ databases">
        <title>Complete genome sequences of cellulolytic bacteria, Kitasatospora sp. CMC57 and Streptomyces sp. CMC78, isolated from Japanese agricultural soil.</title>
        <authorList>
            <person name="Hashimoto T."/>
            <person name="Ito M."/>
            <person name="Iwamoto M."/>
            <person name="Fukahori D."/>
            <person name="Shoda T."/>
            <person name="Sakoda M."/>
            <person name="Morohoshi T."/>
            <person name="Mitsuboshi M."/>
            <person name="Nishizawa T."/>
        </authorList>
    </citation>
    <scope>NUCLEOTIDE SEQUENCE</scope>
    <source>
        <strain evidence="6">CMC78</strain>
    </source>
</reference>
<dbReference type="InterPro" id="IPR050237">
    <property type="entry name" value="ATP-dep_AMP-bd_enzyme"/>
</dbReference>
<dbReference type="AlphaFoldDB" id="A0AB33KUF1"/>
<evidence type="ECO:0000259" key="4">
    <source>
        <dbReference type="Pfam" id="PF00501"/>
    </source>
</evidence>
<dbReference type="Pfam" id="PF00501">
    <property type="entry name" value="AMP-binding"/>
    <property type="match status" value="1"/>
</dbReference>
<sequence length="567" mass="59897">MEMVRWPDASAERYRKLGHWQGRPLGAFLADHARAAGPAPALVSDDGRLSYADLDRRAGHLAAGLVGLGLRTGDRIVVQLPNGPDFFVLLFAALRVGVIPVLGLPAYRRSEAVHLCDHSGAVAYVVPAEDPDPASDFDYRALAGEVRAQVPGLRHVLVSGEPGSHTALADVERAGRERAAVGREPVVPGPDPQDTAVLLVSGGTTGLPKLIPRTHDDYAYNVRAAAEVCGLGPGTVYLAALPVAHNFALACPGALGTLLSGGTVVLSPSPDPETVFPLIERHRVDVTAVVPPLAALWAQAAEWSPEDLGSLTLLQVGGARLDPDTARRVQATLGCELQQVFGMAEGLLCLTRPGDDPERVATTQGRPLSPDDEIRVVGPDGHDVRPGEVGELLTRGPYTLRGYYRAEAHNRTAFTADGFYRTGDLVRVLPDGDVVVAGRQKDLVNRGGDKVSSDELEGHLRAHPAVLDAAVVPVPDEYLGERTCAWIVLREQDAARYEARSGAGEPPEDGGPFGPGGLDAFLDGRGLAPYKKPDLVHIVGSLPFTAVGKLDKRVLARRAAEAAAGQG</sequence>
<evidence type="ECO:0000259" key="5">
    <source>
        <dbReference type="Pfam" id="PF13193"/>
    </source>
</evidence>
<dbReference type="InterPro" id="IPR000873">
    <property type="entry name" value="AMP-dep_synth/lig_dom"/>
</dbReference>
<accession>A0AB33KUF1</accession>
<protein>
    <submittedName>
        <fullName evidence="6">(2,3-dihydroxybenzoyl)adenylate synthase</fullName>
    </submittedName>
</protein>
<dbReference type="SUPFAM" id="SSF56801">
    <property type="entry name" value="Acetyl-CoA synthetase-like"/>
    <property type="match status" value="1"/>
</dbReference>
<dbReference type="GO" id="GO:0005524">
    <property type="term" value="F:ATP binding"/>
    <property type="evidence" value="ECO:0007669"/>
    <property type="project" value="UniProtKB-KW"/>
</dbReference>
<gene>
    <name evidence="6" type="ORF">SCMC78_68010</name>
</gene>
<organism evidence="6">
    <name type="scientific">Streptomyces sp. CMC78</name>
    <dbReference type="NCBI Taxonomy" id="3231512"/>
    <lineage>
        <taxon>Bacteria</taxon>
        <taxon>Bacillati</taxon>
        <taxon>Actinomycetota</taxon>
        <taxon>Actinomycetes</taxon>
        <taxon>Kitasatosporales</taxon>
        <taxon>Streptomycetaceae</taxon>
        <taxon>Streptomyces</taxon>
    </lineage>
</organism>
<dbReference type="Gene3D" id="3.40.50.980">
    <property type="match status" value="2"/>
</dbReference>
<evidence type="ECO:0000256" key="1">
    <source>
        <dbReference type="ARBA" id="ARBA00022598"/>
    </source>
</evidence>
<dbReference type="Gene3D" id="3.30.300.30">
    <property type="match status" value="1"/>
</dbReference>
<evidence type="ECO:0000313" key="6">
    <source>
        <dbReference type="EMBL" id="BFP56994.1"/>
    </source>
</evidence>
<proteinExistence type="predicted"/>
<evidence type="ECO:0000256" key="3">
    <source>
        <dbReference type="ARBA" id="ARBA00022840"/>
    </source>
</evidence>
<dbReference type="FunFam" id="2.30.38.10:FF:000003">
    <property type="entry name" value="Vibriobactin-specific 2,3-dihydroxybenzoate-AMP ligase"/>
    <property type="match status" value="1"/>
</dbReference>
<dbReference type="KEGG" id="stcm:SCMC78_68010"/>
<dbReference type="InterPro" id="IPR045851">
    <property type="entry name" value="AMP-bd_C_sf"/>
</dbReference>
<dbReference type="PANTHER" id="PTHR43767">
    <property type="entry name" value="LONG-CHAIN-FATTY-ACID--COA LIGASE"/>
    <property type="match status" value="1"/>
</dbReference>
<feature type="domain" description="AMP-dependent synthetase/ligase" evidence="4">
    <location>
        <begin position="31"/>
        <end position="404"/>
    </location>
</feature>
<keyword evidence="3" id="KW-0067">ATP-binding</keyword>
<dbReference type="InterPro" id="IPR025110">
    <property type="entry name" value="AMP-bd_C"/>
</dbReference>
<name>A0AB33KUF1_9ACTN</name>
<dbReference type="PANTHER" id="PTHR43767:SF1">
    <property type="entry name" value="NONRIBOSOMAL PEPTIDE SYNTHASE PES1 (EUROFUNG)-RELATED"/>
    <property type="match status" value="1"/>
</dbReference>
<evidence type="ECO:0000256" key="2">
    <source>
        <dbReference type="ARBA" id="ARBA00022741"/>
    </source>
</evidence>
<keyword evidence="1" id="KW-0436">Ligase</keyword>
<feature type="domain" description="AMP-binding enzyme C-terminal" evidence="5">
    <location>
        <begin position="455"/>
        <end position="549"/>
    </location>
</feature>
<dbReference type="GO" id="GO:0016878">
    <property type="term" value="F:acid-thiol ligase activity"/>
    <property type="evidence" value="ECO:0007669"/>
    <property type="project" value="UniProtKB-ARBA"/>
</dbReference>
<dbReference type="Gene3D" id="2.30.38.10">
    <property type="entry name" value="Luciferase, Domain 3"/>
    <property type="match status" value="1"/>
</dbReference>
<dbReference type="Pfam" id="PF13193">
    <property type="entry name" value="AMP-binding_C"/>
    <property type="match status" value="1"/>
</dbReference>
<keyword evidence="2" id="KW-0547">Nucleotide-binding</keyword>